<feature type="transmembrane region" description="Helical" evidence="8">
    <location>
        <begin position="131"/>
        <end position="151"/>
    </location>
</feature>
<dbReference type="Pfam" id="PF03552">
    <property type="entry name" value="Cellulose_synt"/>
    <property type="match status" value="1"/>
</dbReference>
<dbReference type="GO" id="GO:0030244">
    <property type="term" value="P:cellulose biosynthetic process"/>
    <property type="evidence" value="ECO:0007669"/>
    <property type="project" value="InterPro"/>
</dbReference>
<evidence type="ECO:0000256" key="4">
    <source>
        <dbReference type="ARBA" id="ARBA00022692"/>
    </source>
</evidence>
<comment type="subcellular location">
    <subcellularLocation>
        <location evidence="1">Endomembrane system</location>
    </subcellularLocation>
</comment>
<accession>A0A445I671</accession>
<keyword evidence="11" id="KW-1185">Reference proteome</keyword>
<evidence type="ECO:0000256" key="2">
    <source>
        <dbReference type="ARBA" id="ARBA00022676"/>
    </source>
</evidence>
<evidence type="ECO:0000256" key="7">
    <source>
        <dbReference type="ARBA" id="ARBA00023316"/>
    </source>
</evidence>
<dbReference type="EMBL" id="QZWG01000011">
    <property type="protein sequence ID" value="RZB81526.1"/>
    <property type="molecule type" value="Genomic_DNA"/>
</dbReference>
<keyword evidence="3" id="KW-0808">Transferase</keyword>
<feature type="transmembrane region" description="Helical" evidence="8">
    <location>
        <begin position="282"/>
        <end position="301"/>
    </location>
</feature>
<evidence type="ECO:0000313" key="11">
    <source>
        <dbReference type="Proteomes" id="UP000289340"/>
    </source>
</evidence>
<keyword evidence="5 8" id="KW-1133">Transmembrane helix</keyword>
<feature type="transmembrane region" description="Helical" evidence="8">
    <location>
        <begin position="220"/>
        <end position="240"/>
    </location>
</feature>
<feature type="transmembrane region" description="Helical" evidence="8">
    <location>
        <begin position="252"/>
        <end position="270"/>
    </location>
</feature>
<keyword evidence="7" id="KW-0961">Cell wall biogenesis/degradation</keyword>
<dbReference type="GO" id="GO:0012505">
    <property type="term" value="C:endomembrane system"/>
    <property type="evidence" value="ECO:0007669"/>
    <property type="project" value="UniProtKB-SubCell"/>
</dbReference>
<evidence type="ECO:0000256" key="6">
    <source>
        <dbReference type="ARBA" id="ARBA00023136"/>
    </source>
</evidence>
<dbReference type="GO" id="GO:0071555">
    <property type="term" value="P:cell wall organization"/>
    <property type="evidence" value="ECO:0007669"/>
    <property type="project" value="UniProtKB-KW"/>
</dbReference>
<dbReference type="InterPro" id="IPR005150">
    <property type="entry name" value="Cellulose_synth"/>
</dbReference>
<organism evidence="10 11">
    <name type="scientific">Glycine soja</name>
    <name type="common">Wild soybean</name>
    <dbReference type="NCBI Taxonomy" id="3848"/>
    <lineage>
        <taxon>Eukaryota</taxon>
        <taxon>Viridiplantae</taxon>
        <taxon>Streptophyta</taxon>
        <taxon>Embryophyta</taxon>
        <taxon>Tracheophyta</taxon>
        <taxon>Spermatophyta</taxon>
        <taxon>Magnoliopsida</taxon>
        <taxon>eudicotyledons</taxon>
        <taxon>Gunneridae</taxon>
        <taxon>Pentapetalae</taxon>
        <taxon>rosids</taxon>
        <taxon>fabids</taxon>
        <taxon>Fabales</taxon>
        <taxon>Fabaceae</taxon>
        <taxon>Papilionoideae</taxon>
        <taxon>50 kb inversion clade</taxon>
        <taxon>NPAAA clade</taxon>
        <taxon>indigoferoid/millettioid clade</taxon>
        <taxon>Phaseoleae</taxon>
        <taxon>Glycine</taxon>
        <taxon>Glycine subgen. Soja</taxon>
    </lineage>
</organism>
<feature type="transmembrane region" description="Helical" evidence="8">
    <location>
        <begin position="91"/>
        <end position="111"/>
    </location>
</feature>
<keyword evidence="2" id="KW-0328">Glycosyltransferase</keyword>
<name>A0A445I671_GLYSO</name>
<dbReference type="EMBL" id="QZWG01000011">
    <property type="protein sequence ID" value="RZB81527.1"/>
    <property type="molecule type" value="Genomic_DNA"/>
</dbReference>
<proteinExistence type="predicted"/>
<evidence type="ECO:0000256" key="3">
    <source>
        <dbReference type="ARBA" id="ARBA00022679"/>
    </source>
</evidence>
<protein>
    <submittedName>
        <fullName evidence="9">Cellulose synthase-like protein G2 isoform B</fullName>
    </submittedName>
    <submittedName>
        <fullName evidence="10">Cellulose synthase-like protein G2 isoform C</fullName>
    </submittedName>
</protein>
<comment type="caution">
    <text evidence="10">The sequence shown here is derived from an EMBL/GenBank/DDBJ whole genome shotgun (WGS) entry which is preliminary data.</text>
</comment>
<evidence type="ECO:0000256" key="8">
    <source>
        <dbReference type="SAM" id="Phobius"/>
    </source>
</evidence>
<evidence type="ECO:0000313" key="9">
    <source>
        <dbReference type="EMBL" id="RZB81526.1"/>
    </source>
</evidence>
<dbReference type="AlphaFoldDB" id="A0A445I671"/>
<keyword evidence="6 8" id="KW-0472">Membrane</keyword>
<dbReference type="PANTHER" id="PTHR13301">
    <property type="entry name" value="X-BOX TRANSCRIPTION FACTOR-RELATED"/>
    <property type="match status" value="1"/>
</dbReference>
<dbReference type="GO" id="GO:0016020">
    <property type="term" value="C:membrane"/>
    <property type="evidence" value="ECO:0007669"/>
    <property type="project" value="InterPro"/>
</dbReference>
<gene>
    <name evidence="10" type="ORF">D0Y65_030999</name>
</gene>
<dbReference type="GO" id="GO:0016760">
    <property type="term" value="F:cellulose synthase (UDP-forming) activity"/>
    <property type="evidence" value="ECO:0007669"/>
    <property type="project" value="InterPro"/>
</dbReference>
<evidence type="ECO:0000256" key="5">
    <source>
        <dbReference type="ARBA" id="ARBA00022989"/>
    </source>
</evidence>
<dbReference type="Proteomes" id="UP000289340">
    <property type="component" value="Chromosome 11"/>
</dbReference>
<evidence type="ECO:0000313" key="10">
    <source>
        <dbReference type="EMBL" id="RZB81527.1"/>
    </source>
</evidence>
<sequence length="311" mass="35476">MCIFFERLQVGFSYVSVVEDYLTGFILNCNGWTSVFCEPSRPQFLGSATTNLNDVLIQGTRWYSGLFENGINRFCPLTYGLSKMPLLQSLCLAWLTYFPLYCFPLWCFATIPQLCLLNGIPLYPKVSDPFFIIFSFIFLSALLKHLLEVFLTGGTLKKWINEQRIWMMKSVTCHLYGCLDALLKKVGIREASFLPTNKLGNDEQTVLYQMDKYDFQASNIFVVPMLALITINISCFFGGVYRVLLVGDCDKMFVQLFLAVFIITVNYPIIEGLMIRKDKGRISKLVAIPVILATVVLLAFFKLLGMHSMLY</sequence>
<evidence type="ECO:0000256" key="1">
    <source>
        <dbReference type="ARBA" id="ARBA00004308"/>
    </source>
</evidence>
<keyword evidence="4 8" id="KW-0812">Transmembrane</keyword>
<reference evidence="10 11" key="1">
    <citation type="submission" date="2018-09" db="EMBL/GenBank/DDBJ databases">
        <title>A high-quality reference genome of wild soybean provides a powerful tool to mine soybean genomes.</title>
        <authorList>
            <person name="Xie M."/>
            <person name="Chung C.Y.L."/>
            <person name="Li M.-W."/>
            <person name="Wong F.-L."/>
            <person name="Chan T.-F."/>
            <person name="Lam H.-M."/>
        </authorList>
    </citation>
    <scope>NUCLEOTIDE SEQUENCE [LARGE SCALE GENOMIC DNA]</scope>
    <source>
        <strain evidence="11">cv. W05</strain>
        <tissue evidence="10">Hypocotyl of etiolated seedlings</tissue>
    </source>
</reference>